<dbReference type="RefSeq" id="WP_277275541.1">
    <property type="nucleotide sequence ID" value="NZ_JAROCY010000003.1"/>
</dbReference>
<proteinExistence type="inferred from homology"/>
<dbReference type="Gene3D" id="3.40.50.880">
    <property type="match status" value="1"/>
</dbReference>
<dbReference type="PANTHER" id="PTHR36175:SF1">
    <property type="entry name" value="CYANOPHYCINASE"/>
    <property type="match status" value="1"/>
</dbReference>
<sequence length="328" mass="34071">MRAIASLLAALLLLLSPAARADGLRHYVEGDLTTPTPGPVSGGLLLMGGGDRNTEAMRWFFAKAGHGHIVILRASLKGEIGEEFYRGVGGIASAETFVIFTRRAASNSRLLAALRRADGIFLSGGDQARYVRRWGGTEITRIIDAHVAAGKPLGGTSAGLAVLGEKLYGAMDGNSITSPKALADPFGKGVTIEGDFLHLARLKGVVTDSHFKERQRLGRLFAFLAKAQMGRPSDAPAMLGLGIDENASLAVEPDGSARIFATAADGGAWLVDGSALRLPVTPGPLVAGPVNVTGVGQGSVLHLPAGRVGNPSFVKRYTIGGGTFTELP</sequence>
<evidence type="ECO:0000256" key="3">
    <source>
        <dbReference type="ARBA" id="ARBA00022801"/>
    </source>
</evidence>
<evidence type="ECO:0000256" key="2">
    <source>
        <dbReference type="ARBA" id="ARBA00022670"/>
    </source>
</evidence>
<feature type="signal peptide" evidence="5">
    <location>
        <begin position="1"/>
        <end position="21"/>
    </location>
</feature>
<keyword evidence="5" id="KW-0732">Signal</keyword>
<keyword evidence="4" id="KW-0720">Serine protease</keyword>
<organism evidence="6 7">
    <name type="scientific">Novosphingobium cyanobacteriorum</name>
    <dbReference type="NCBI Taxonomy" id="3024215"/>
    <lineage>
        <taxon>Bacteria</taxon>
        <taxon>Pseudomonadati</taxon>
        <taxon>Pseudomonadota</taxon>
        <taxon>Alphaproteobacteria</taxon>
        <taxon>Sphingomonadales</taxon>
        <taxon>Sphingomonadaceae</taxon>
        <taxon>Novosphingobium</taxon>
    </lineage>
</organism>
<keyword evidence="2" id="KW-0645">Protease</keyword>
<evidence type="ECO:0000256" key="1">
    <source>
        <dbReference type="ARBA" id="ARBA00006534"/>
    </source>
</evidence>
<gene>
    <name evidence="6" type="ORF">POM99_04145</name>
</gene>
<name>A0ABT6CEW0_9SPHN</name>
<dbReference type="InterPro" id="IPR029062">
    <property type="entry name" value="Class_I_gatase-like"/>
</dbReference>
<dbReference type="SUPFAM" id="SSF52317">
    <property type="entry name" value="Class I glutamine amidotransferase-like"/>
    <property type="match status" value="1"/>
</dbReference>
<accession>A0ABT6CEW0</accession>
<dbReference type="PANTHER" id="PTHR36175">
    <property type="entry name" value="CYANOPHYCINASE"/>
    <property type="match status" value="1"/>
</dbReference>
<evidence type="ECO:0000256" key="4">
    <source>
        <dbReference type="ARBA" id="ARBA00022825"/>
    </source>
</evidence>
<dbReference type="CDD" id="cd03145">
    <property type="entry name" value="GAT1_cyanophycinase"/>
    <property type="match status" value="1"/>
</dbReference>
<dbReference type="EMBL" id="JAROCY010000003">
    <property type="protein sequence ID" value="MDF8332382.1"/>
    <property type="molecule type" value="Genomic_DNA"/>
</dbReference>
<comment type="similarity">
    <text evidence="1">Belongs to the peptidase S51 family.</text>
</comment>
<reference evidence="6 7" key="1">
    <citation type="submission" date="2023-03" db="EMBL/GenBank/DDBJ databases">
        <title>Novosphingobium cyanobacteriorum sp. nov., isolated from a eutrophic reservoir during the Microcystis bloom period.</title>
        <authorList>
            <person name="Kang M."/>
            <person name="Le V."/>
            <person name="Ko S.-R."/>
            <person name="Lee S.-A."/>
            <person name="Ahn C.-Y."/>
        </authorList>
    </citation>
    <scope>NUCLEOTIDE SEQUENCE [LARGE SCALE GENOMIC DNA]</scope>
    <source>
        <strain evidence="6 7">HBC54</strain>
    </source>
</reference>
<dbReference type="Proteomes" id="UP001222770">
    <property type="component" value="Unassembled WGS sequence"/>
</dbReference>
<feature type="chain" id="PRO_5046351177" evidence="5">
    <location>
        <begin position="22"/>
        <end position="328"/>
    </location>
</feature>
<keyword evidence="3" id="KW-0378">Hydrolase</keyword>
<dbReference type="InterPro" id="IPR005320">
    <property type="entry name" value="Peptidase_S51"/>
</dbReference>
<evidence type="ECO:0000313" key="6">
    <source>
        <dbReference type="EMBL" id="MDF8332382.1"/>
    </source>
</evidence>
<keyword evidence="7" id="KW-1185">Reference proteome</keyword>
<protein>
    <submittedName>
        <fullName evidence="6">Cyanophycinase</fullName>
    </submittedName>
</protein>
<dbReference type="Pfam" id="PF03575">
    <property type="entry name" value="Peptidase_S51"/>
    <property type="match status" value="1"/>
</dbReference>
<evidence type="ECO:0000313" key="7">
    <source>
        <dbReference type="Proteomes" id="UP001222770"/>
    </source>
</evidence>
<comment type="caution">
    <text evidence="6">The sequence shown here is derived from an EMBL/GenBank/DDBJ whole genome shotgun (WGS) entry which is preliminary data.</text>
</comment>
<evidence type="ECO:0000256" key="5">
    <source>
        <dbReference type="SAM" id="SignalP"/>
    </source>
</evidence>